<comment type="caution">
    <text evidence="1">The sequence shown here is derived from an EMBL/GenBank/DDBJ whole genome shotgun (WGS) entry which is preliminary data.</text>
</comment>
<evidence type="ECO:0000313" key="2">
    <source>
        <dbReference type="Proteomes" id="UP000176774"/>
    </source>
</evidence>
<proteinExistence type="predicted"/>
<accession>A0A1G2IFS4</accession>
<dbReference type="AlphaFoldDB" id="A0A1G2IFS4"/>
<dbReference type="EMBL" id="MHPA01000010">
    <property type="protein sequence ID" value="OGZ73582.1"/>
    <property type="molecule type" value="Genomic_DNA"/>
</dbReference>
<reference evidence="1 2" key="1">
    <citation type="journal article" date="2016" name="Nat. Commun.">
        <title>Thousands of microbial genomes shed light on interconnected biogeochemical processes in an aquifer system.</title>
        <authorList>
            <person name="Anantharaman K."/>
            <person name="Brown C.T."/>
            <person name="Hug L.A."/>
            <person name="Sharon I."/>
            <person name="Castelle C.J."/>
            <person name="Probst A.J."/>
            <person name="Thomas B.C."/>
            <person name="Singh A."/>
            <person name="Wilkins M.J."/>
            <person name="Karaoz U."/>
            <person name="Brodie E.L."/>
            <person name="Williams K.H."/>
            <person name="Hubbard S.S."/>
            <person name="Banfield J.F."/>
        </authorList>
    </citation>
    <scope>NUCLEOTIDE SEQUENCE [LARGE SCALE GENOMIC DNA]</scope>
</reference>
<protein>
    <submittedName>
        <fullName evidence="1">Uncharacterized protein</fullName>
    </submittedName>
</protein>
<sequence>MYNYYVKFHYSLENGEKMLRLSCERITEIFQLFKKWVEENFPLESTDMPWRQIAQNIGVGEEEFRTWLCQVKDQEEFRKWTGQMMSSYYKPKPSSN</sequence>
<name>A0A1G2IFS4_9BACT</name>
<evidence type="ECO:0000313" key="1">
    <source>
        <dbReference type="EMBL" id="OGZ73582.1"/>
    </source>
</evidence>
<organism evidence="1 2">
    <name type="scientific">Candidatus Staskawiczbacteria bacterium RIFCSPLOWO2_01_FULL_38_12b</name>
    <dbReference type="NCBI Taxonomy" id="1802214"/>
    <lineage>
        <taxon>Bacteria</taxon>
        <taxon>Candidatus Staskawicziibacteriota</taxon>
    </lineage>
</organism>
<gene>
    <name evidence="1" type="ORF">A2908_00580</name>
</gene>
<dbReference type="Proteomes" id="UP000176774">
    <property type="component" value="Unassembled WGS sequence"/>
</dbReference>